<dbReference type="OrthoDB" id="4512558at2"/>
<name>A0A543F8J5_9NOCA</name>
<gene>
    <name evidence="1" type="ORF">FB390_1782</name>
</gene>
<sequence length="356" mass="39900">MNVDHYIAQLGIIDRAQLVPQLQQIRRSHLPERRGALSALAEIGWHTIEPADLTLLHRFIMSKLARERPQPLRAAEECLWWALPTDDQAAVLDAFGLSDPVPATVAMGTVVASQNRRHPIEECERVYVTAVLDGWTLVFGDPTSHYPRDDRRIQESQESYFWETVMVNEPDDVKQAWLTRKSRPSRDERCAELSGRFGAAHWYKEAGDYEWGGWGIAENGETIREANLVDCVHEELTLFGDPHPSERGLRAEPVSEWLLEHGFPPDAWDDIVAGIFGYRIGNLSDGVPFAEVRDAQWAEFQQRTGIPDAMTPMRIAERASVGPLTLGPHTRMAGHGVVALTERGRQGGGHRGALPI</sequence>
<evidence type="ECO:0000313" key="1">
    <source>
        <dbReference type="EMBL" id="TQM30165.1"/>
    </source>
</evidence>
<organism evidence="1 2">
    <name type="scientific">Nocardia bhagyanarayanae</name>
    <dbReference type="NCBI Taxonomy" id="1215925"/>
    <lineage>
        <taxon>Bacteria</taxon>
        <taxon>Bacillati</taxon>
        <taxon>Actinomycetota</taxon>
        <taxon>Actinomycetes</taxon>
        <taxon>Mycobacteriales</taxon>
        <taxon>Nocardiaceae</taxon>
        <taxon>Nocardia</taxon>
    </lineage>
</organism>
<proteinExistence type="predicted"/>
<dbReference type="AlphaFoldDB" id="A0A543F8J5"/>
<dbReference type="RefSeq" id="WP_141808511.1">
    <property type="nucleotide sequence ID" value="NZ_VFPG01000001.1"/>
</dbReference>
<dbReference type="Proteomes" id="UP000316331">
    <property type="component" value="Unassembled WGS sequence"/>
</dbReference>
<protein>
    <submittedName>
        <fullName evidence="1">Uncharacterized protein</fullName>
    </submittedName>
</protein>
<reference evidence="1 2" key="1">
    <citation type="submission" date="2019-06" db="EMBL/GenBank/DDBJ databases">
        <title>Sequencing the genomes of 1000 actinobacteria strains.</title>
        <authorList>
            <person name="Klenk H.-P."/>
        </authorList>
    </citation>
    <scope>NUCLEOTIDE SEQUENCE [LARGE SCALE GENOMIC DNA]</scope>
    <source>
        <strain evidence="1 2">DSM 103495</strain>
    </source>
</reference>
<keyword evidence="2" id="KW-1185">Reference proteome</keyword>
<evidence type="ECO:0000313" key="2">
    <source>
        <dbReference type="Proteomes" id="UP000316331"/>
    </source>
</evidence>
<comment type="caution">
    <text evidence="1">The sequence shown here is derived from an EMBL/GenBank/DDBJ whole genome shotgun (WGS) entry which is preliminary data.</text>
</comment>
<accession>A0A543F8J5</accession>
<dbReference type="EMBL" id="VFPG01000001">
    <property type="protein sequence ID" value="TQM30165.1"/>
    <property type="molecule type" value="Genomic_DNA"/>
</dbReference>